<feature type="domain" description="DUF1559" evidence="1">
    <location>
        <begin position="18"/>
        <end position="261"/>
    </location>
</feature>
<sequence length="281" mass="30475">MVIAIISVLVGLLLAAVQKVRGAAARMQCQNQLRQLALALHSVESGRGILPPGTRSLFQRDIRPFTGWTLEILPQLEQEALYREAQAAFRVTPMPFFAPHPIATVVRSFACPMDPRVLKAHFSQTSQIDVALTSYLGVSGTITTQKDGVLYLDSRTTFGSITDGLSQTLMLGERPPSADLRFGWWYAGFGQQLTGSADIVLGVREPNLQPIVSGSPCGPGNYPFKPGWFDNPCSMFHYWSPHSGGANFAFADGSVQFLTYDANSVMPQLATRAGGEVATLP</sequence>
<accession>A0A6C2YX47</accession>
<dbReference type="NCBIfam" id="TIGR04294">
    <property type="entry name" value="pre_pil_HX9DG"/>
    <property type="match status" value="1"/>
</dbReference>
<dbReference type="PANTHER" id="PTHR30093">
    <property type="entry name" value="GENERAL SECRETION PATHWAY PROTEIN G"/>
    <property type="match status" value="1"/>
</dbReference>
<organism evidence="2">
    <name type="scientific">Tuwongella immobilis</name>
    <dbReference type="NCBI Taxonomy" id="692036"/>
    <lineage>
        <taxon>Bacteria</taxon>
        <taxon>Pseudomonadati</taxon>
        <taxon>Planctomycetota</taxon>
        <taxon>Planctomycetia</taxon>
        <taxon>Gemmatales</taxon>
        <taxon>Gemmataceae</taxon>
        <taxon>Tuwongella</taxon>
    </lineage>
</organism>
<gene>
    <name evidence="2" type="ORF">GMBLW1_38080</name>
</gene>
<dbReference type="InterPro" id="IPR011453">
    <property type="entry name" value="DUF1559"/>
</dbReference>
<dbReference type="EMBL" id="LR586016">
    <property type="protein sequence ID" value="VIP05385.1"/>
    <property type="molecule type" value="Genomic_DNA"/>
</dbReference>
<evidence type="ECO:0000313" key="2">
    <source>
        <dbReference type="EMBL" id="VIP05385.1"/>
    </source>
</evidence>
<dbReference type="Proteomes" id="UP000464378">
    <property type="component" value="Chromosome"/>
</dbReference>
<evidence type="ECO:0000259" key="1">
    <source>
        <dbReference type="Pfam" id="PF07596"/>
    </source>
</evidence>
<dbReference type="InParanoid" id="A0A6C2YX47"/>
<keyword evidence="3" id="KW-1185">Reference proteome</keyword>
<proteinExistence type="predicted"/>
<dbReference type="RefSeq" id="WP_162660466.1">
    <property type="nucleotide sequence ID" value="NZ_LR593887.1"/>
</dbReference>
<dbReference type="EMBL" id="LR593887">
    <property type="protein sequence ID" value="VTS08126.1"/>
    <property type="molecule type" value="Genomic_DNA"/>
</dbReference>
<protein>
    <recommendedName>
        <fullName evidence="1">DUF1559 domain-containing protein</fullName>
    </recommendedName>
</protein>
<dbReference type="InterPro" id="IPR045584">
    <property type="entry name" value="Pilin-like"/>
</dbReference>
<dbReference type="PANTHER" id="PTHR30093:SF2">
    <property type="entry name" value="TYPE II SECRETION SYSTEM PROTEIN H"/>
    <property type="match status" value="1"/>
</dbReference>
<evidence type="ECO:0000313" key="3">
    <source>
        <dbReference type="Proteomes" id="UP000464378"/>
    </source>
</evidence>
<dbReference type="SUPFAM" id="SSF54523">
    <property type="entry name" value="Pili subunits"/>
    <property type="match status" value="1"/>
</dbReference>
<dbReference type="InterPro" id="IPR027558">
    <property type="entry name" value="Pre_pil_HX9DG_C"/>
</dbReference>
<dbReference type="Pfam" id="PF07596">
    <property type="entry name" value="SBP_bac_10"/>
    <property type="match status" value="1"/>
</dbReference>
<name>A0A6C2YX47_9BACT</name>
<reference evidence="2" key="1">
    <citation type="submission" date="2019-04" db="EMBL/GenBank/DDBJ databases">
        <authorList>
            <consortium name="Science for Life Laboratories"/>
        </authorList>
    </citation>
    <scope>NUCLEOTIDE SEQUENCE</scope>
    <source>
        <strain evidence="2">MBLW1</strain>
    </source>
</reference>
<dbReference type="KEGG" id="tim:GMBLW1_38080"/>
<dbReference type="AlphaFoldDB" id="A0A6C2YX47"/>